<dbReference type="InterPro" id="IPR009057">
    <property type="entry name" value="Homeodomain-like_sf"/>
</dbReference>
<dbReference type="Proteomes" id="UP000271227">
    <property type="component" value="Unassembled WGS sequence"/>
</dbReference>
<accession>A0A3M0CGE2</accession>
<dbReference type="PANTHER" id="PTHR30055">
    <property type="entry name" value="HTH-TYPE TRANSCRIPTIONAL REGULATOR RUTR"/>
    <property type="match status" value="1"/>
</dbReference>
<dbReference type="PANTHER" id="PTHR30055:SF226">
    <property type="entry name" value="HTH-TYPE TRANSCRIPTIONAL REGULATOR PKSA"/>
    <property type="match status" value="1"/>
</dbReference>
<proteinExistence type="predicted"/>
<protein>
    <submittedName>
        <fullName evidence="4">TetR family transcriptional regulator</fullName>
    </submittedName>
</protein>
<evidence type="ECO:0000313" key="4">
    <source>
        <dbReference type="EMBL" id="RMB08055.1"/>
    </source>
</evidence>
<reference evidence="4 5" key="1">
    <citation type="submission" date="2018-10" db="EMBL/GenBank/DDBJ databases">
        <title>Genomic Encyclopedia of Archaeal and Bacterial Type Strains, Phase II (KMG-II): from individual species to whole genera.</title>
        <authorList>
            <person name="Goeker M."/>
        </authorList>
    </citation>
    <scope>NUCLEOTIDE SEQUENCE [LARGE SCALE GENOMIC DNA]</scope>
    <source>
        <strain evidence="4 5">DSM 25217</strain>
    </source>
</reference>
<keyword evidence="5" id="KW-1185">Reference proteome</keyword>
<dbReference type="Pfam" id="PF00440">
    <property type="entry name" value="TetR_N"/>
    <property type="match status" value="1"/>
</dbReference>
<dbReference type="GO" id="GO:0003700">
    <property type="term" value="F:DNA-binding transcription factor activity"/>
    <property type="evidence" value="ECO:0007669"/>
    <property type="project" value="TreeGrafter"/>
</dbReference>
<dbReference type="RefSeq" id="WP_170163761.1">
    <property type="nucleotide sequence ID" value="NZ_REFR01000011.1"/>
</dbReference>
<feature type="DNA-binding region" description="H-T-H motif" evidence="2">
    <location>
        <begin position="33"/>
        <end position="52"/>
    </location>
</feature>
<keyword evidence="1 2" id="KW-0238">DNA-binding</keyword>
<evidence type="ECO:0000313" key="5">
    <source>
        <dbReference type="Proteomes" id="UP000271227"/>
    </source>
</evidence>
<dbReference type="GO" id="GO:0000976">
    <property type="term" value="F:transcription cis-regulatory region binding"/>
    <property type="evidence" value="ECO:0007669"/>
    <property type="project" value="TreeGrafter"/>
</dbReference>
<dbReference type="InParanoid" id="A0A3M0CGE2"/>
<dbReference type="InterPro" id="IPR001647">
    <property type="entry name" value="HTH_TetR"/>
</dbReference>
<comment type="caution">
    <text evidence="4">The sequence shown here is derived from an EMBL/GenBank/DDBJ whole genome shotgun (WGS) entry which is preliminary data.</text>
</comment>
<dbReference type="Gene3D" id="1.10.357.10">
    <property type="entry name" value="Tetracycline Repressor, domain 2"/>
    <property type="match status" value="1"/>
</dbReference>
<evidence type="ECO:0000259" key="3">
    <source>
        <dbReference type="PROSITE" id="PS50977"/>
    </source>
</evidence>
<sequence length="200" mass="22125">MVTVNERDRSATEARLKAAAVAVWSHHGFDGASVKEIAEAAGANVSLINRYFGGKEGLLLTILDEMIVRKQEGALDYPAQDSLEAETLEYLRLRYRADMADQALIRIIISKITVDRTFRDRALRSLTYATDANFMERLVRLRDAGRIAPGVALPMVFRQVAFISFSAALTEGIILERPADDTDRALRDAAGMIGAFYGQD</sequence>
<gene>
    <name evidence="4" type="ORF">BXY39_2151</name>
</gene>
<organism evidence="4 5">
    <name type="scientific">Eilatimonas milleporae</name>
    <dbReference type="NCBI Taxonomy" id="911205"/>
    <lineage>
        <taxon>Bacteria</taxon>
        <taxon>Pseudomonadati</taxon>
        <taxon>Pseudomonadota</taxon>
        <taxon>Alphaproteobacteria</taxon>
        <taxon>Kordiimonadales</taxon>
        <taxon>Kordiimonadaceae</taxon>
        <taxon>Eilatimonas</taxon>
    </lineage>
</organism>
<evidence type="ECO:0000256" key="2">
    <source>
        <dbReference type="PROSITE-ProRule" id="PRU00335"/>
    </source>
</evidence>
<dbReference type="InterPro" id="IPR050109">
    <property type="entry name" value="HTH-type_TetR-like_transc_reg"/>
</dbReference>
<feature type="domain" description="HTH tetR-type" evidence="3">
    <location>
        <begin position="10"/>
        <end position="70"/>
    </location>
</feature>
<dbReference type="EMBL" id="REFR01000011">
    <property type="protein sequence ID" value="RMB08055.1"/>
    <property type="molecule type" value="Genomic_DNA"/>
</dbReference>
<dbReference type="PROSITE" id="PS50977">
    <property type="entry name" value="HTH_TETR_2"/>
    <property type="match status" value="1"/>
</dbReference>
<evidence type="ECO:0000256" key="1">
    <source>
        <dbReference type="ARBA" id="ARBA00023125"/>
    </source>
</evidence>
<dbReference type="AlphaFoldDB" id="A0A3M0CGE2"/>
<name>A0A3M0CGE2_9PROT</name>
<dbReference type="SUPFAM" id="SSF46689">
    <property type="entry name" value="Homeodomain-like"/>
    <property type="match status" value="1"/>
</dbReference>